<dbReference type="SUPFAM" id="SSF52980">
    <property type="entry name" value="Restriction endonuclease-like"/>
    <property type="match status" value="1"/>
</dbReference>
<protein>
    <recommendedName>
        <fullName evidence="2">UPF0102 protein ROTO_28150</fullName>
    </recommendedName>
</protein>
<dbReference type="InterPro" id="IPR011856">
    <property type="entry name" value="tRNA_endonuc-like_dom_sf"/>
</dbReference>
<comment type="similarity">
    <text evidence="1 2">Belongs to the UPF0102 family.</text>
</comment>
<name>A0A0L6CSJ1_9RHOB</name>
<dbReference type="OrthoDB" id="9812968at2"/>
<evidence type="ECO:0000256" key="2">
    <source>
        <dbReference type="HAMAP-Rule" id="MF_00048"/>
    </source>
</evidence>
<dbReference type="HAMAP" id="MF_00048">
    <property type="entry name" value="UPF0102"/>
    <property type="match status" value="1"/>
</dbReference>
<dbReference type="Proteomes" id="UP000037046">
    <property type="component" value="Unassembled WGS sequence"/>
</dbReference>
<keyword evidence="4" id="KW-1185">Reference proteome</keyword>
<dbReference type="InterPro" id="IPR003509">
    <property type="entry name" value="UPF0102_YraN-like"/>
</dbReference>
<evidence type="ECO:0000313" key="4">
    <source>
        <dbReference type="Proteomes" id="UP000037046"/>
    </source>
</evidence>
<reference evidence="4" key="1">
    <citation type="submission" date="2015-07" db="EMBL/GenBank/DDBJ databases">
        <title>Draft Genome Sequence of Roseovarius tolerans EL-164, a producer of N-Acylated Alanine Methyl Esters (NAMEs).</title>
        <authorList>
            <person name="Voget S."/>
            <person name="Bruns H."/>
            <person name="Wagner-Doebler I."/>
            <person name="Schulz S."/>
            <person name="Daniel R."/>
        </authorList>
    </citation>
    <scope>NUCLEOTIDE SEQUENCE [LARGE SCALE GENOMIC DNA]</scope>
    <source>
        <strain evidence="4">EL-164</strain>
    </source>
</reference>
<comment type="caution">
    <text evidence="3">The sequence shown here is derived from an EMBL/GenBank/DDBJ whole genome shotgun (WGS) entry which is preliminary data.</text>
</comment>
<evidence type="ECO:0000256" key="1">
    <source>
        <dbReference type="ARBA" id="ARBA00006738"/>
    </source>
</evidence>
<dbReference type="GO" id="GO:0003676">
    <property type="term" value="F:nucleic acid binding"/>
    <property type="evidence" value="ECO:0007669"/>
    <property type="project" value="InterPro"/>
</dbReference>
<dbReference type="RefSeq" id="WP_050663666.1">
    <property type="nucleotide sequence ID" value="NZ_CP118494.1"/>
</dbReference>
<dbReference type="InterPro" id="IPR011335">
    <property type="entry name" value="Restrct_endonuc-II-like"/>
</dbReference>
<dbReference type="Pfam" id="PF02021">
    <property type="entry name" value="UPF0102"/>
    <property type="match status" value="1"/>
</dbReference>
<dbReference type="Gene3D" id="3.40.1350.10">
    <property type="match status" value="1"/>
</dbReference>
<dbReference type="AlphaFoldDB" id="A0A0L6CSJ1"/>
<dbReference type="EMBL" id="LGVV01000045">
    <property type="protein sequence ID" value="KNX40630.1"/>
    <property type="molecule type" value="Genomic_DNA"/>
</dbReference>
<proteinExistence type="inferred from homology"/>
<sequence>MSQMSFDFEAQVVVAEVAPRRERGLRAYLSGCAAEDAALRAYEARGARLLERRWRGTGGEIDLILREPDSYVFCEVKKAVSFDRALERIRQGQVQRIFTAASEYLGHTPEGQLASVRFDLVLVNGIGDLRLMENAFGHF</sequence>
<accession>A0A0L6CSJ1</accession>
<dbReference type="PANTHER" id="PTHR34039">
    <property type="entry name" value="UPF0102 PROTEIN YRAN"/>
    <property type="match status" value="1"/>
</dbReference>
<gene>
    <name evidence="3" type="ORF">ROTO_28150</name>
</gene>
<organism evidence="3 4">
    <name type="scientific">Roseovarius tolerans</name>
    <dbReference type="NCBI Taxonomy" id="74031"/>
    <lineage>
        <taxon>Bacteria</taxon>
        <taxon>Pseudomonadati</taxon>
        <taxon>Pseudomonadota</taxon>
        <taxon>Alphaproteobacteria</taxon>
        <taxon>Rhodobacterales</taxon>
        <taxon>Roseobacteraceae</taxon>
        <taxon>Roseovarius</taxon>
    </lineage>
</organism>
<evidence type="ECO:0000313" key="3">
    <source>
        <dbReference type="EMBL" id="KNX40630.1"/>
    </source>
</evidence>
<dbReference type="PATRIC" id="fig|74031.6.peg.2866"/>
<dbReference type="PANTHER" id="PTHR34039:SF1">
    <property type="entry name" value="UPF0102 PROTEIN YRAN"/>
    <property type="match status" value="1"/>
</dbReference>
<dbReference type="STRING" id="74031.SAMN04488077_106105"/>